<reference evidence="1 2" key="1">
    <citation type="journal article" date="2013" name="Proc. Natl. Acad. Sci. U.S.A.">
        <title>Fine-scale variation in meiotic recombination in Mimulus inferred from population shotgun sequencing.</title>
        <authorList>
            <person name="Hellsten U."/>
            <person name="Wright K.M."/>
            <person name="Jenkins J."/>
            <person name="Shu S."/>
            <person name="Yuan Y."/>
            <person name="Wessler S.R."/>
            <person name="Schmutz J."/>
            <person name="Willis J.H."/>
            <person name="Rokhsar D.S."/>
        </authorList>
    </citation>
    <scope>NUCLEOTIDE SEQUENCE [LARGE SCALE GENOMIC DNA]</scope>
    <source>
        <strain evidence="2">cv. DUN x IM62</strain>
    </source>
</reference>
<sequence length="14" mass="1551">MSAYKPLVDDISIV</sequence>
<name>A0A022R5U2_ERYGU</name>
<feature type="non-terminal residue" evidence="1">
    <location>
        <position position="14"/>
    </location>
</feature>
<proteinExistence type="predicted"/>
<protein>
    <submittedName>
        <fullName evidence="1">Uncharacterized protein</fullName>
    </submittedName>
</protein>
<gene>
    <name evidence="1" type="ORF">MIMGU_mgv1a0089182mg</name>
</gene>
<dbReference type="Proteomes" id="UP000030748">
    <property type="component" value="Unassembled WGS sequence"/>
</dbReference>
<accession>A0A022R5U2</accession>
<organism evidence="1 2">
    <name type="scientific">Erythranthe guttata</name>
    <name type="common">Yellow monkey flower</name>
    <name type="synonym">Mimulus guttatus</name>
    <dbReference type="NCBI Taxonomy" id="4155"/>
    <lineage>
        <taxon>Eukaryota</taxon>
        <taxon>Viridiplantae</taxon>
        <taxon>Streptophyta</taxon>
        <taxon>Embryophyta</taxon>
        <taxon>Tracheophyta</taxon>
        <taxon>Spermatophyta</taxon>
        <taxon>Magnoliopsida</taxon>
        <taxon>eudicotyledons</taxon>
        <taxon>Gunneridae</taxon>
        <taxon>Pentapetalae</taxon>
        <taxon>asterids</taxon>
        <taxon>lamiids</taxon>
        <taxon>Lamiales</taxon>
        <taxon>Phrymaceae</taxon>
        <taxon>Erythranthe</taxon>
    </lineage>
</organism>
<dbReference type="EMBL" id="KI630640">
    <property type="protein sequence ID" value="EYU35003.1"/>
    <property type="molecule type" value="Genomic_DNA"/>
</dbReference>
<evidence type="ECO:0000313" key="2">
    <source>
        <dbReference type="Proteomes" id="UP000030748"/>
    </source>
</evidence>
<evidence type="ECO:0000313" key="1">
    <source>
        <dbReference type="EMBL" id="EYU35003.1"/>
    </source>
</evidence>
<keyword evidence="2" id="KW-1185">Reference proteome</keyword>